<evidence type="ECO:0000256" key="10">
    <source>
        <dbReference type="ARBA" id="ARBA00044737"/>
    </source>
</evidence>
<reference evidence="16 17" key="1">
    <citation type="submission" date="2019-03" db="EMBL/GenBank/DDBJ databases">
        <title>Sequencing 25 genomes of Wallemia mellicola.</title>
        <authorList>
            <person name="Gostincar C."/>
        </authorList>
    </citation>
    <scope>NUCLEOTIDE SEQUENCE [LARGE SCALE GENOMIC DNA]</scope>
    <source>
        <strain evidence="14 17">EXF-1274</strain>
        <strain evidence="13 16">EXF-1277</strain>
        <strain evidence="15 18">EXF-757</strain>
    </source>
</reference>
<dbReference type="InterPro" id="IPR002347">
    <property type="entry name" value="SDR_fam"/>
</dbReference>
<evidence type="ECO:0000256" key="4">
    <source>
        <dbReference type="ARBA" id="ARBA00022824"/>
    </source>
</evidence>
<keyword evidence="7" id="KW-0560">Oxidoreductase</keyword>
<keyword evidence="4" id="KW-0256">Endoplasmic reticulum</keyword>
<dbReference type="PANTHER" id="PTHR43550:SF3">
    <property type="entry name" value="3-KETODIHYDROSPHINGOSINE REDUCTASE"/>
    <property type="match status" value="1"/>
</dbReference>
<dbReference type="Proteomes" id="UP000309601">
    <property type="component" value="Unassembled WGS sequence"/>
</dbReference>
<evidence type="ECO:0000256" key="11">
    <source>
        <dbReference type="ARBA" id="ARBA00048930"/>
    </source>
</evidence>
<dbReference type="EMBL" id="SPRV01000074">
    <property type="protein sequence ID" value="TIC58912.1"/>
    <property type="molecule type" value="Genomic_DNA"/>
</dbReference>
<dbReference type="GO" id="GO:0006666">
    <property type="term" value="P:3-keto-sphinganine metabolic process"/>
    <property type="evidence" value="ECO:0007669"/>
    <property type="project" value="InterPro"/>
</dbReference>
<evidence type="ECO:0000313" key="13">
    <source>
        <dbReference type="EMBL" id="TIC58912.1"/>
    </source>
</evidence>
<keyword evidence="6" id="KW-0746">Sphingolipid metabolism</keyword>
<evidence type="ECO:0000256" key="9">
    <source>
        <dbReference type="ARBA" id="ARBA00026112"/>
    </source>
</evidence>
<evidence type="ECO:0000313" key="14">
    <source>
        <dbReference type="EMBL" id="TIC61000.1"/>
    </source>
</evidence>
<keyword evidence="12" id="KW-1133">Transmembrane helix</keyword>
<dbReference type="OrthoDB" id="10267115at2759"/>
<organism evidence="15 18">
    <name type="scientific">Wallemia mellicola</name>
    <dbReference type="NCBI Taxonomy" id="1708541"/>
    <lineage>
        <taxon>Eukaryota</taxon>
        <taxon>Fungi</taxon>
        <taxon>Dikarya</taxon>
        <taxon>Basidiomycota</taxon>
        <taxon>Wallemiomycotina</taxon>
        <taxon>Wallemiomycetes</taxon>
        <taxon>Wallemiales</taxon>
        <taxon>Wallemiaceae</taxon>
        <taxon>Wallemia</taxon>
    </lineage>
</organism>
<dbReference type="PANTHER" id="PTHR43550">
    <property type="entry name" value="3-KETODIHYDROSPHINGOSINE REDUCTASE"/>
    <property type="match status" value="1"/>
</dbReference>
<dbReference type="SUPFAM" id="SSF51735">
    <property type="entry name" value="NAD(P)-binding Rossmann-fold domains"/>
    <property type="match status" value="1"/>
</dbReference>
<evidence type="ECO:0000256" key="1">
    <source>
        <dbReference type="ARBA" id="ARBA00004240"/>
    </source>
</evidence>
<evidence type="ECO:0000256" key="8">
    <source>
        <dbReference type="ARBA" id="ARBA00023098"/>
    </source>
</evidence>
<evidence type="ECO:0000313" key="18">
    <source>
        <dbReference type="Proteomes" id="UP000310708"/>
    </source>
</evidence>
<gene>
    <name evidence="15" type="ORF">E3Q01_04108</name>
    <name evidence="14" type="ORF">E3Q02_04081</name>
    <name evidence="13" type="ORF">E3Q03_04083</name>
</gene>
<keyword evidence="12" id="KW-0812">Transmembrane</keyword>
<name>A0A4T0T8W4_9BASI</name>
<comment type="catalytic activity">
    <reaction evidence="11">
        <text>sphinganine + NADP(+) = 3-oxosphinganine + NADPH + H(+)</text>
        <dbReference type="Rhea" id="RHEA:22640"/>
        <dbReference type="ChEBI" id="CHEBI:15378"/>
        <dbReference type="ChEBI" id="CHEBI:57783"/>
        <dbReference type="ChEBI" id="CHEBI:57817"/>
        <dbReference type="ChEBI" id="CHEBI:58299"/>
        <dbReference type="ChEBI" id="CHEBI:58349"/>
        <dbReference type="EC" id="1.1.1.102"/>
    </reaction>
    <physiologicalReaction direction="right-to-left" evidence="11">
        <dbReference type="Rhea" id="RHEA:22642"/>
    </physiologicalReaction>
</comment>
<comment type="caution">
    <text evidence="15">The sequence shown here is derived from an EMBL/GenBank/DDBJ whole genome shotgun (WGS) entry which is preliminary data.</text>
</comment>
<dbReference type="AlphaFoldDB" id="A0A4T0T8W4"/>
<dbReference type="FunFam" id="3.40.50.720:FF:000468">
    <property type="entry name" value="Short-chain dehydrogenase, putative"/>
    <property type="match status" value="1"/>
</dbReference>
<dbReference type="InterPro" id="IPR045022">
    <property type="entry name" value="KDSR-like"/>
</dbReference>
<keyword evidence="5" id="KW-0521">NADP</keyword>
<dbReference type="CDD" id="cd08939">
    <property type="entry name" value="KDSR-like_SDR_c"/>
    <property type="match status" value="1"/>
</dbReference>
<evidence type="ECO:0000256" key="6">
    <source>
        <dbReference type="ARBA" id="ARBA00022919"/>
    </source>
</evidence>
<comment type="pathway">
    <text evidence="2">Lipid metabolism; sphingolipid metabolism.</text>
</comment>
<dbReference type="InterPro" id="IPR036291">
    <property type="entry name" value="NAD(P)-bd_dom_sf"/>
</dbReference>
<dbReference type="Gene3D" id="3.40.50.720">
    <property type="entry name" value="NAD(P)-binding Rossmann-like Domain"/>
    <property type="match status" value="1"/>
</dbReference>
<evidence type="ECO:0000256" key="5">
    <source>
        <dbReference type="ARBA" id="ARBA00022857"/>
    </source>
</evidence>
<evidence type="ECO:0000256" key="12">
    <source>
        <dbReference type="SAM" id="Phobius"/>
    </source>
</evidence>
<comment type="function">
    <text evidence="10">Catalyzes the reduction of 3'-oxosphinganine (3-ketodihydrosphingosine/KDS) to sphinganine (dihydrosphingosine/DHS), the second step of de novo sphingolipid biosynthesis.</text>
</comment>
<dbReference type="GO" id="GO:0005789">
    <property type="term" value="C:endoplasmic reticulum membrane"/>
    <property type="evidence" value="ECO:0007669"/>
    <property type="project" value="TreeGrafter"/>
</dbReference>
<evidence type="ECO:0000256" key="2">
    <source>
        <dbReference type="ARBA" id="ARBA00004760"/>
    </source>
</evidence>
<dbReference type="EMBL" id="SPRW01000069">
    <property type="protein sequence ID" value="TIC61000.1"/>
    <property type="molecule type" value="Genomic_DNA"/>
</dbReference>
<evidence type="ECO:0000256" key="7">
    <source>
        <dbReference type="ARBA" id="ARBA00023002"/>
    </source>
</evidence>
<dbReference type="GO" id="GO:0047560">
    <property type="term" value="F:3-dehydrosphinganine reductase activity"/>
    <property type="evidence" value="ECO:0007669"/>
    <property type="project" value="UniProtKB-EC"/>
</dbReference>
<evidence type="ECO:0000313" key="17">
    <source>
        <dbReference type="Proteomes" id="UP000309601"/>
    </source>
</evidence>
<comment type="pathway">
    <text evidence="3">Sphingolipid metabolism.</text>
</comment>
<dbReference type="PRINTS" id="PR00081">
    <property type="entry name" value="GDHRDH"/>
</dbReference>
<dbReference type="GO" id="GO:0030148">
    <property type="term" value="P:sphingolipid biosynthetic process"/>
    <property type="evidence" value="ECO:0007669"/>
    <property type="project" value="InterPro"/>
</dbReference>
<dbReference type="EC" id="1.1.1.102" evidence="9"/>
<evidence type="ECO:0000256" key="3">
    <source>
        <dbReference type="ARBA" id="ARBA00004991"/>
    </source>
</evidence>
<dbReference type="Proteomes" id="UP000310708">
    <property type="component" value="Unassembled WGS sequence"/>
</dbReference>
<dbReference type="Proteomes" id="UP000305362">
    <property type="component" value="Unassembled WGS sequence"/>
</dbReference>
<sequence length="309" mass="34230">MITKNIVNYDKKVDILLHHSFVTGGSQGLGLSTAIELIKRGSNVTICARNKSKLSKAVDELTKYKVYDDQYIGYTIADLSDYSQTISALNKAKRDSGETPSMIFCCAGCSTPGWFAEMSVDNFMKDMQTNYYSALWTVKAATSIIIQDGIKDSHVTLVSSVLGFPLGLPGYSSYTPSKHAIRGLGDTLRTELQLYDIRTHVYFPGTIYTPGYETENETKPALTKKIEGAADGLTPQECAIALLKGIDKDEYQITSDFVGSLIKNISRGASPTNNILIDTFYLLIAAIAFPFWRIYMDYLVKSEKKVKNH</sequence>
<keyword evidence="8" id="KW-0443">Lipid metabolism</keyword>
<dbReference type="Pfam" id="PF00106">
    <property type="entry name" value="adh_short"/>
    <property type="match status" value="1"/>
</dbReference>
<accession>A0A4T0T8W4</accession>
<evidence type="ECO:0000313" key="15">
    <source>
        <dbReference type="EMBL" id="TIC62166.1"/>
    </source>
</evidence>
<keyword evidence="12" id="KW-0472">Membrane</keyword>
<dbReference type="EMBL" id="SPRX01000077">
    <property type="protein sequence ID" value="TIC62166.1"/>
    <property type="molecule type" value="Genomic_DNA"/>
</dbReference>
<feature type="transmembrane region" description="Helical" evidence="12">
    <location>
        <begin position="275"/>
        <end position="295"/>
    </location>
</feature>
<protein>
    <recommendedName>
        <fullName evidence="9">3-dehydrosphinganine reductase</fullName>
        <ecNumber evidence="9">1.1.1.102</ecNumber>
    </recommendedName>
</protein>
<evidence type="ECO:0000313" key="16">
    <source>
        <dbReference type="Proteomes" id="UP000305362"/>
    </source>
</evidence>
<proteinExistence type="predicted"/>
<comment type="subcellular location">
    <subcellularLocation>
        <location evidence="1">Endoplasmic reticulum</location>
    </subcellularLocation>
</comment>